<dbReference type="EMBL" id="CP000602">
    <property type="protein sequence ID" value="ABO41000.1"/>
    <property type="molecule type" value="Genomic_DNA"/>
</dbReference>
<proteinExistence type="predicted"/>
<protein>
    <submittedName>
        <fullName evidence="1">Uncharacterized protein</fullName>
    </submittedName>
</protein>
<evidence type="ECO:0000313" key="1">
    <source>
        <dbReference type="EMBL" id="ABO41000.1"/>
    </source>
</evidence>
<gene>
    <name evidence="1" type="ORF">YR71pYR1_0024</name>
</gene>
<sequence length="103" mass="11978">MFDDNSVPDWANNIFIAKGLGFEVSGLKGLMWNYFQEQFSEVRLSNKQLENYLGCFLDNAIKKGSVSKAISLIRETPYLLQRKEVKQSMLSEFEEKFAHYLQD</sequence>
<keyword evidence="1" id="KW-0614">Plasmid</keyword>
<dbReference type="RefSeq" id="WP_011872895.1">
    <property type="nucleotide sequence ID" value="NC_009139.1"/>
</dbReference>
<reference evidence="1" key="1">
    <citation type="journal article" date="2007" name="PLoS ONE">
        <title>Multiple antimicrobial resistance in plague: an emerging public health risk.</title>
        <authorList>
            <person name="Welch T.J."/>
            <person name="Fricke W.F."/>
            <person name="McDermott P.F."/>
            <person name="White D.G."/>
            <person name="Rosso M.L."/>
            <person name="Rasko D.A."/>
            <person name="Mammel M.K."/>
            <person name="Eppinger M."/>
            <person name="Rosovitz M.J."/>
            <person name="Wagner D."/>
            <person name="Rahalison L."/>
            <person name="Leclerc J.E."/>
            <person name="Hinshaw J.M."/>
            <person name="Lindler L.E."/>
            <person name="Cebula T.A."/>
            <person name="Carniel E."/>
            <person name="Ravel J."/>
        </authorList>
    </citation>
    <scope>NUCLEOTIDE SEQUENCE [LARGE SCALE GENOMIC DNA]</scope>
    <source>
        <strain evidence="1">YR71</strain>
        <plasmid evidence="1">pYR1</plasmid>
    </source>
</reference>
<dbReference type="AlphaFoldDB" id="A4IU52"/>
<name>A4IU52_YERRU</name>
<geneLocation type="plasmid" evidence="1">
    <name>pYR1</name>
</geneLocation>
<organism evidence="1">
    <name type="scientific">Yersinia ruckeri</name>
    <dbReference type="NCBI Taxonomy" id="29486"/>
    <lineage>
        <taxon>Bacteria</taxon>
        <taxon>Pseudomonadati</taxon>
        <taxon>Pseudomonadota</taxon>
        <taxon>Gammaproteobacteria</taxon>
        <taxon>Enterobacterales</taxon>
        <taxon>Yersiniaceae</taxon>
        <taxon>Yersinia</taxon>
    </lineage>
</organism>
<accession>A4IU52</accession>